<proteinExistence type="predicted"/>
<feature type="transmembrane region" description="Helical" evidence="1">
    <location>
        <begin position="30"/>
        <end position="53"/>
    </location>
</feature>
<evidence type="ECO:0000313" key="3">
    <source>
        <dbReference type="Proteomes" id="UP000799118"/>
    </source>
</evidence>
<keyword evidence="3" id="KW-1185">Reference proteome</keyword>
<name>A0A6A4GK71_9AGAR</name>
<keyword evidence="1" id="KW-0812">Transmembrane</keyword>
<feature type="transmembrane region" description="Helical" evidence="1">
    <location>
        <begin position="236"/>
        <end position="256"/>
    </location>
</feature>
<feature type="transmembrane region" description="Helical" evidence="1">
    <location>
        <begin position="139"/>
        <end position="162"/>
    </location>
</feature>
<reference evidence="2" key="1">
    <citation type="journal article" date="2019" name="Environ. Microbiol.">
        <title>Fungal ecological strategies reflected in gene transcription - a case study of two litter decomposers.</title>
        <authorList>
            <person name="Barbi F."/>
            <person name="Kohler A."/>
            <person name="Barry K."/>
            <person name="Baskaran P."/>
            <person name="Daum C."/>
            <person name="Fauchery L."/>
            <person name="Ihrmark K."/>
            <person name="Kuo A."/>
            <person name="LaButti K."/>
            <person name="Lipzen A."/>
            <person name="Morin E."/>
            <person name="Grigoriev I.V."/>
            <person name="Henrissat B."/>
            <person name="Lindahl B."/>
            <person name="Martin F."/>
        </authorList>
    </citation>
    <scope>NUCLEOTIDE SEQUENCE</scope>
    <source>
        <strain evidence="2">JB14</strain>
    </source>
</reference>
<dbReference type="EMBL" id="ML769910">
    <property type="protein sequence ID" value="KAE9386132.1"/>
    <property type="molecule type" value="Genomic_DNA"/>
</dbReference>
<feature type="transmembrane region" description="Helical" evidence="1">
    <location>
        <begin position="91"/>
        <end position="118"/>
    </location>
</feature>
<evidence type="ECO:0008006" key="4">
    <source>
        <dbReference type="Google" id="ProtNLM"/>
    </source>
</evidence>
<dbReference type="AlphaFoldDB" id="A0A6A4GK71"/>
<evidence type="ECO:0000256" key="1">
    <source>
        <dbReference type="SAM" id="Phobius"/>
    </source>
</evidence>
<dbReference type="OrthoDB" id="2896404at2759"/>
<sequence>MIGVMITSNSTMCRTIPSGSGETESLRISLIWLFNALQIFGLMASGAVTLTVLISNRIKRAMTWYIFMGGWILWCISFFLLIGNQTDGCPAFGFCLFQAALIYAGPPANACATLAILLELYFSMKSTLNKMENPRWRTIMLLVAPPAVYVMVFLEALVYGLLNPGSVQRDATGMYCGIDSGLPAKVSAALVAIFSITMLVYQVLTFTALYKNWIAFRQLQASPQNNNLSLSMMIRVSVYSFLPIMALGLSLVAAILTTSSSLAHIVTATLPGTAALIFGTQRDILRAIICWRIKKNHVKTYAEKGVSACIDSGTAV</sequence>
<keyword evidence="1" id="KW-1133">Transmembrane helix</keyword>
<feature type="transmembrane region" description="Helical" evidence="1">
    <location>
        <begin position="262"/>
        <end position="279"/>
    </location>
</feature>
<dbReference type="Proteomes" id="UP000799118">
    <property type="component" value="Unassembled WGS sequence"/>
</dbReference>
<feature type="transmembrane region" description="Helical" evidence="1">
    <location>
        <begin position="188"/>
        <end position="210"/>
    </location>
</feature>
<keyword evidence="1" id="KW-0472">Membrane</keyword>
<organism evidence="2 3">
    <name type="scientific">Gymnopus androsaceus JB14</name>
    <dbReference type="NCBI Taxonomy" id="1447944"/>
    <lineage>
        <taxon>Eukaryota</taxon>
        <taxon>Fungi</taxon>
        <taxon>Dikarya</taxon>
        <taxon>Basidiomycota</taxon>
        <taxon>Agaricomycotina</taxon>
        <taxon>Agaricomycetes</taxon>
        <taxon>Agaricomycetidae</taxon>
        <taxon>Agaricales</taxon>
        <taxon>Marasmiineae</taxon>
        <taxon>Omphalotaceae</taxon>
        <taxon>Gymnopus</taxon>
    </lineage>
</organism>
<accession>A0A6A4GK71</accession>
<evidence type="ECO:0000313" key="2">
    <source>
        <dbReference type="EMBL" id="KAE9386132.1"/>
    </source>
</evidence>
<protein>
    <recommendedName>
        <fullName evidence="4">G-protein coupled receptors family 2 profile 2 domain-containing protein</fullName>
    </recommendedName>
</protein>
<feature type="transmembrane region" description="Helical" evidence="1">
    <location>
        <begin position="65"/>
        <end position="85"/>
    </location>
</feature>
<gene>
    <name evidence="2" type="ORF">BT96DRAFT_928425</name>
</gene>